<sequence length="694" mass="72796">MGCGVCIVDADGPLALTGQIQLAGGGGVAARVNPCGALELLAVAGGVENAQTCGDVALVVTAGDEGVNHTVCGLELVVEQACGHIALDLLNVDGVLIIGDGLLVFLELTLGHLRFSSSDGCCGRSGSTCCRALRCGRCGRSLRGCRRGGRLSGSSRRARCRRRIGGGVRAATRNQHDNRQDDNNQQSQRTTDNTPNLGAGEQTLLLGVVLALTCGLGDVGVAQCHGCLVLIGHLTCVGLSVVRLTLVGVVLVLAALDVLTALRVLAVLETLTLETLALVLATLEVLALEALTLETISLVRLEAVRCLTRRDELCVLAGLHVLTGLFREVHGALGQVDGALGFGGVELNERGALDGVGSLFGGGGSLSCGSLSDRFSCRRCLGGNLGDGLNNNGLCNRFGNDRLRSGGLGNSGLGQCGLSNRSLNNVRLNGLLGSNLLSNNRLDNRRYGSLSSGLCNGSLFSCSLFNCSLFNCGRLGCENLLGQSGAGQRNLSQVTHRLGLGGFLSGLSLGSLNVRCLYLLRLNVGCLSLGHLSLGCCHLRNLDDLLTFEFSGELLQVNVLNGQRCRSLGGLLSLNSRLSNLLSGSRLSSRILGNQRLNSSLFNLNGFRLGLFDPQLPTFRNGTPRGVGAPRRSGGPSSRRSGPVGRRIEDECHKKAAFLVLKKHPGRAVISDYVYERIIATNYGIGSENEPREW</sequence>
<feature type="region of interest" description="Disordered" evidence="1">
    <location>
        <begin position="620"/>
        <end position="646"/>
    </location>
</feature>
<protein>
    <submittedName>
        <fullName evidence="2">Uncharacterized protein</fullName>
    </submittedName>
</protein>
<dbReference type="EMBL" id="AP011540">
    <property type="protein sequence ID" value="BAI65729.1"/>
    <property type="molecule type" value="Genomic_DNA"/>
</dbReference>
<dbReference type="Proteomes" id="UP000001883">
    <property type="component" value="Chromosome"/>
</dbReference>
<gene>
    <name evidence="2" type="ordered locus">RMDY18_18970</name>
</gene>
<evidence type="ECO:0000313" key="3">
    <source>
        <dbReference type="Proteomes" id="UP000001883"/>
    </source>
</evidence>
<name>D2NQ11_ROTMD</name>
<accession>D2NQ11</accession>
<reference evidence="2 3" key="3">
    <citation type="journal article" date="2010" name="Sequencing">
        <title>Complete Genome Sequence of Rothia mucilaginosa DY-18: A Clinical Isolate with Dense Meshwork-Like Structures from a Persistent Apical Periodontitis Lesion.</title>
        <authorList>
            <person name="Yamane K."/>
            <person name="Nambu T."/>
            <person name="Yamanaka T."/>
            <person name="Mashimo C."/>
            <person name="Sugimori C."/>
            <person name="Leung K.-P."/>
            <person name="Fukushima H."/>
        </authorList>
    </citation>
    <scope>NUCLEOTIDE SEQUENCE [LARGE SCALE GENOMIC DNA]</scope>
    <source>
        <strain evidence="2 3">DY-18</strain>
    </source>
</reference>
<feature type="compositionally biased region" description="Low complexity" evidence="1">
    <location>
        <begin position="624"/>
        <end position="645"/>
    </location>
</feature>
<proteinExistence type="predicted"/>
<feature type="compositionally biased region" description="Low complexity" evidence="1">
    <location>
        <begin position="183"/>
        <end position="194"/>
    </location>
</feature>
<reference evidence="2 3" key="2">
    <citation type="journal article" date="2010" name="J Osaka Dent Univ">
        <title>Isolation and identification of Rothia mucilaginosa from persistent apical periodontitis lesions.</title>
        <authorList>
            <person name="Yamane K."/>
            <person name="Yoshida M."/>
            <person name="Fujihira T."/>
            <person name="Baba T."/>
            <person name="Tsuji N."/>
            <person name="Hayashi H."/>
            <person name="Sugimori C."/>
            <person name="Yamanaka T."/>
            <person name="Mashimo C."/>
            <person name="Nambu T."/>
            <person name="Kawai H."/>
            <person name="Fukushima H."/>
        </authorList>
    </citation>
    <scope>NUCLEOTIDE SEQUENCE [LARGE SCALE GENOMIC DNA]</scope>
    <source>
        <strain evidence="2 3">DY-18</strain>
    </source>
</reference>
<organism evidence="2 3">
    <name type="scientific">Rothia mucilaginosa (strain DY-18)</name>
    <name type="common">Stomatococcus mucilaginosus</name>
    <dbReference type="NCBI Taxonomy" id="680646"/>
    <lineage>
        <taxon>Bacteria</taxon>
        <taxon>Bacillati</taxon>
        <taxon>Actinomycetota</taxon>
        <taxon>Actinomycetes</taxon>
        <taxon>Micrococcales</taxon>
        <taxon>Micrococcaceae</taxon>
        <taxon>Rothia</taxon>
    </lineage>
</organism>
<evidence type="ECO:0000313" key="2">
    <source>
        <dbReference type="EMBL" id="BAI65729.1"/>
    </source>
</evidence>
<evidence type="ECO:0000256" key="1">
    <source>
        <dbReference type="SAM" id="MobiDB-lite"/>
    </source>
</evidence>
<feature type="region of interest" description="Disordered" evidence="1">
    <location>
        <begin position="171"/>
        <end position="197"/>
    </location>
</feature>
<dbReference type="HOGENOM" id="CLU_396840_0_0_11"/>
<keyword evidence="3" id="KW-1185">Reference proteome</keyword>
<dbReference type="KEGG" id="rmu:RMDY18_18970"/>
<dbReference type="AlphaFoldDB" id="D2NQ11"/>
<reference evidence="3" key="1">
    <citation type="submission" date="2009-07" db="EMBL/GenBank/DDBJ databases">
        <title>Complete genome sequence of Rothia mucilaginosa DJ.</title>
        <authorList>
            <person name="Yamane K."/>
            <person name="Nambu T."/>
            <person name="Mashimo C."/>
            <person name="Sugimori C."/>
            <person name="Yamanaka T."/>
            <person name="Leung K."/>
            <person name="Fukushima H."/>
        </authorList>
    </citation>
    <scope>NUCLEOTIDE SEQUENCE [LARGE SCALE GENOMIC DNA]</scope>
    <source>
        <strain evidence="3">DY-18</strain>
    </source>
</reference>